<dbReference type="VEuPathDB" id="MicrosporidiaDB:DI09_110p110"/>
<dbReference type="Proteomes" id="UP000029725">
    <property type="component" value="Unassembled WGS sequence"/>
</dbReference>
<accession>A0A098VZC1</accession>
<dbReference type="AlphaFoldDB" id="A0A098VZC1"/>
<dbReference type="EMBL" id="JMKJ01000012">
    <property type="protein sequence ID" value="KGG53101.1"/>
    <property type="molecule type" value="Genomic_DNA"/>
</dbReference>
<evidence type="ECO:0000313" key="3">
    <source>
        <dbReference type="Proteomes" id="UP000029725"/>
    </source>
</evidence>
<dbReference type="GO" id="GO:0005737">
    <property type="term" value="C:cytoplasm"/>
    <property type="evidence" value="ECO:0007669"/>
    <property type="project" value="InterPro"/>
</dbReference>
<dbReference type="GeneID" id="25258013"/>
<comment type="caution">
    <text evidence="2">The sequence shown here is derived from an EMBL/GenBank/DDBJ whole genome shotgun (WGS) entry which is preliminary data.</text>
</comment>
<protein>
    <recommendedName>
        <fullName evidence="1">Programmed cell death protein 2 C-terminal domain-containing protein</fullName>
    </recommendedName>
</protein>
<reference evidence="2 3" key="1">
    <citation type="submission" date="2014-04" db="EMBL/GenBank/DDBJ databases">
        <title>A new species of microsporidia sheds light on the evolution of extreme parasitism.</title>
        <authorList>
            <person name="Haag K.L."/>
            <person name="James T.Y."/>
            <person name="Larsson R."/>
            <person name="Schaer T.M."/>
            <person name="Refardt D."/>
            <person name="Pombert J.-F."/>
            <person name="Ebert D."/>
        </authorList>
    </citation>
    <scope>NUCLEOTIDE SEQUENCE [LARGE SCALE GENOMIC DNA]</scope>
    <source>
        <strain evidence="2 3">UGP3</strain>
        <tissue evidence="2">Spores</tissue>
    </source>
</reference>
<name>A0A098VZC1_9MICR</name>
<feature type="domain" description="Programmed cell death protein 2 C-terminal" evidence="1">
    <location>
        <begin position="249"/>
        <end position="353"/>
    </location>
</feature>
<sequence>MAMLSIGIPLFGKKKKCGLRPPSFQPSSYLDPKVGGVPIIPLPFEASFNEKINLQCQTCQKSLFLLFQACTPFDREGIDRILFVFECNNFECTRSSESIVAFAAYLRVPKTPVPHVTTSLHTGPKKDAPIKKEAKLFNPFVIENVVTNCPAQDKLTIKEDDELVFISKPFPLPRKFTAYPIEFEERDVFEMDDIANSDSESDTQGDDLENLAQNLSLTKEIFGNHLHEDSETLGFENESFERILPPNLDENFYNFEKTILKEPWQVIRYSWNGFPLLAQSPVNADFRCHSCSSPLVFECQLMPALLHLLQTEKEASIGLNSDSTINENSKGMEWATILIYSCSSDCGASKLQSNPDRQDAQDAQDEHCIIFCNAIIQHEPNS</sequence>
<keyword evidence="3" id="KW-1185">Reference proteome</keyword>
<dbReference type="HOGENOM" id="CLU_034893_0_0_1"/>
<gene>
    <name evidence="2" type="ORF">DI09_110p110</name>
</gene>
<dbReference type="InterPro" id="IPR052815">
    <property type="entry name" value="PDCD2-like_regulator"/>
</dbReference>
<dbReference type="OrthoDB" id="443682at2759"/>
<evidence type="ECO:0000313" key="2">
    <source>
        <dbReference type="EMBL" id="KGG53101.1"/>
    </source>
</evidence>
<dbReference type="Pfam" id="PF04194">
    <property type="entry name" value="PDCD2_C"/>
    <property type="match status" value="1"/>
</dbReference>
<dbReference type="PANTHER" id="PTHR46421">
    <property type="entry name" value="PROGRAMMED CELL DEATH PROTEIN 2-LIKE"/>
    <property type="match status" value="1"/>
</dbReference>
<dbReference type="RefSeq" id="XP_013239537.1">
    <property type="nucleotide sequence ID" value="XM_013384083.1"/>
</dbReference>
<dbReference type="InterPro" id="IPR007320">
    <property type="entry name" value="PDCD2_C"/>
</dbReference>
<dbReference type="PANTHER" id="PTHR46421:SF1">
    <property type="entry name" value="PROGRAMMED CELL DEATH PROTEIN 2-LIKE"/>
    <property type="match status" value="1"/>
</dbReference>
<proteinExistence type="predicted"/>
<organism evidence="2 3">
    <name type="scientific">Mitosporidium daphniae</name>
    <dbReference type="NCBI Taxonomy" id="1485682"/>
    <lineage>
        <taxon>Eukaryota</taxon>
        <taxon>Fungi</taxon>
        <taxon>Fungi incertae sedis</taxon>
        <taxon>Microsporidia</taxon>
        <taxon>Mitosporidium</taxon>
    </lineage>
</organism>
<evidence type="ECO:0000259" key="1">
    <source>
        <dbReference type="Pfam" id="PF04194"/>
    </source>
</evidence>